<dbReference type="SUPFAM" id="SSF52540">
    <property type="entry name" value="P-loop containing nucleoside triphosphate hydrolases"/>
    <property type="match status" value="1"/>
</dbReference>
<dbReference type="PANTHER" id="PTHR47964">
    <property type="entry name" value="ATP-DEPENDENT DNA HELICASE HOMOLOG RECG, CHLOROPLASTIC"/>
    <property type="match status" value="1"/>
</dbReference>
<keyword evidence="3" id="KW-0347">Helicase</keyword>
<dbReference type="InterPro" id="IPR014001">
    <property type="entry name" value="Helicase_ATP-bd"/>
</dbReference>
<evidence type="ECO:0000256" key="2">
    <source>
        <dbReference type="ARBA" id="ARBA00022801"/>
    </source>
</evidence>
<name>A0A382BYR2_9ZZZZ</name>
<dbReference type="Gene3D" id="3.40.50.300">
    <property type="entry name" value="P-loop containing nucleotide triphosphate hydrolases"/>
    <property type="match status" value="1"/>
</dbReference>
<dbReference type="InterPro" id="IPR011545">
    <property type="entry name" value="DEAD/DEAH_box_helicase_dom"/>
</dbReference>
<organism evidence="7">
    <name type="scientific">marine metagenome</name>
    <dbReference type="NCBI Taxonomy" id="408172"/>
    <lineage>
        <taxon>unclassified sequences</taxon>
        <taxon>metagenomes</taxon>
        <taxon>ecological metagenomes</taxon>
    </lineage>
</organism>
<evidence type="ECO:0000256" key="3">
    <source>
        <dbReference type="ARBA" id="ARBA00022806"/>
    </source>
</evidence>
<evidence type="ECO:0000256" key="4">
    <source>
        <dbReference type="ARBA" id="ARBA00023125"/>
    </source>
</evidence>
<keyword evidence="5" id="KW-0234">DNA repair</keyword>
<dbReference type="GO" id="GO:0016787">
    <property type="term" value="F:hydrolase activity"/>
    <property type="evidence" value="ECO:0007669"/>
    <property type="project" value="UniProtKB-KW"/>
</dbReference>
<keyword evidence="3" id="KW-0067">ATP-binding</keyword>
<evidence type="ECO:0000256" key="5">
    <source>
        <dbReference type="ARBA" id="ARBA00023204"/>
    </source>
</evidence>
<dbReference type="InterPro" id="IPR027417">
    <property type="entry name" value="P-loop_NTPase"/>
</dbReference>
<evidence type="ECO:0000313" key="7">
    <source>
        <dbReference type="EMBL" id="SVB18764.1"/>
    </source>
</evidence>
<dbReference type="PANTHER" id="PTHR47964:SF1">
    <property type="entry name" value="ATP-DEPENDENT DNA HELICASE HOMOLOG RECG, CHLOROPLASTIC"/>
    <property type="match status" value="1"/>
</dbReference>
<dbReference type="Gene3D" id="2.40.50.140">
    <property type="entry name" value="Nucleic acid-binding proteins"/>
    <property type="match status" value="1"/>
</dbReference>
<dbReference type="Pfam" id="PF00270">
    <property type="entry name" value="DEAD"/>
    <property type="match status" value="1"/>
</dbReference>
<dbReference type="GO" id="GO:0003677">
    <property type="term" value="F:DNA binding"/>
    <property type="evidence" value="ECO:0007669"/>
    <property type="project" value="UniProtKB-KW"/>
</dbReference>
<dbReference type="EMBL" id="UINC01031937">
    <property type="protein sequence ID" value="SVB18764.1"/>
    <property type="molecule type" value="Genomic_DNA"/>
</dbReference>
<dbReference type="CDD" id="cd04488">
    <property type="entry name" value="RecG_wedge_OBF"/>
    <property type="match status" value="1"/>
</dbReference>
<dbReference type="GO" id="GO:0003678">
    <property type="term" value="F:DNA helicase activity"/>
    <property type="evidence" value="ECO:0007669"/>
    <property type="project" value="TreeGrafter"/>
</dbReference>
<keyword evidence="2" id="KW-0378">Hydrolase</keyword>
<keyword evidence="4" id="KW-0238">DNA-binding</keyword>
<reference evidence="7" key="1">
    <citation type="submission" date="2018-05" db="EMBL/GenBank/DDBJ databases">
        <authorList>
            <person name="Lanie J.A."/>
            <person name="Ng W.-L."/>
            <person name="Kazmierczak K.M."/>
            <person name="Andrzejewski T.M."/>
            <person name="Davidsen T.M."/>
            <person name="Wayne K.J."/>
            <person name="Tettelin H."/>
            <person name="Glass J.I."/>
            <person name="Rusch D."/>
            <person name="Podicherti R."/>
            <person name="Tsui H.-C.T."/>
            <person name="Winkler M.E."/>
        </authorList>
    </citation>
    <scope>NUCLEOTIDE SEQUENCE</scope>
</reference>
<evidence type="ECO:0000256" key="1">
    <source>
        <dbReference type="ARBA" id="ARBA00022763"/>
    </source>
</evidence>
<dbReference type="SUPFAM" id="SSF50249">
    <property type="entry name" value="Nucleic acid-binding proteins"/>
    <property type="match status" value="1"/>
</dbReference>
<protein>
    <recommendedName>
        <fullName evidence="6">Helicase ATP-binding domain-containing protein</fullName>
    </recommendedName>
</protein>
<accession>A0A382BYR2</accession>
<feature type="domain" description="Helicase ATP-binding" evidence="6">
    <location>
        <begin position="323"/>
        <end position="501"/>
    </location>
</feature>
<keyword evidence="3" id="KW-0547">Nucleotide-binding</keyword>
<dbReference type="Pfam" id="PF17191">
    <property type="entry name" value="RecG_wedge"/>
    <property type="match status" value="1"/>
</dbReference>
<sequence>MIPYSRTTVAEREIWVTETISLIDPSAKIVGQPNYRKTGNASHAMGLSLGSSVKTLKLYGRSKIWDLLKTGFGIETIRHLIFHFPHRHDDYSDVRKIGSLIAGEKQSLLATVWDVSLVPAKGKSRGRIVVTLYDETGNIKVTLFGQKWAIKDLQPGAEVMLSGDVSNFAGRLTFDSPVYEVLGRREKNVHTGRIVPVYPMVAGINAKSLRNVIRTALASSVNKVEEFLPESLLSRTGLMRLSDAIARYHYPSNIKVLQDARRRLAFNELFLVQLVAQKRKSEWKRDKSSIPLPSNEIVSNFISSLPFELTSGQSSALKEVLLDIDSTVAMRRLLQGDVGSGKTVVAAAAMLCAAANGLQSAIMAPTEILAEQHYLTITKLLGSASPKGLSMMHIQIDGTSRTLTIGILTGSMSNTEKKNMQNAVSTGKVDIVVGTHSLLQESLTFPNLGLVVVDEQHRFGIMQRALLQENEPRPHLLVMSATPIPRSLALVMCGDLDLSEIDELPGGRKPIQTLVEPADRRENVYNVVRKEIKKGRQAFIVFSLIDGSSAVEARAA</sequence>
<dbReference type="AlphaFoldDB" id="A0A382BYR2"/>
<dbReference type="PROSITE" id="PS51192">
    <property type="entry name" value="HELICASE_ATP_BIND_1"/>
    <property type="match status" value="1"/>
</dbReference>
<dbReference type="InterPro" id="IPR012340">
    <property type="entry name" value="NA-bd_OB-fold"/>
</dbReference>
<dbReference type="InterPro" id="IPR047112">
    <property type="entry name" value="RecG/Mfd"/>
</dbReference>
<gene>
    <name evidence="7" type="ORF">METZ01_LOCUS171618</name>
</gene>
<dbReference type="SMART" id="SM00487">
    <property type="entry name" value="DEXDc"/>
    <property type="match status" value="1"/>
</dbReference>
<evidence type="ECO:0000259" key="6">
    <source>
        <dbReference type="PROSITE" id="PS51192"/>
    </source>
</evidence>
<feature type="non-terminal residue" evidence="7">
    <location>
        <position position="556"/>
    </location>
</feature>
<keyword evidence="1" id="KW-0227">DNA damage</keyword>
<dbReference type="InterPro" id="IPR033454">
    <property type="entry name" value="RecG_wedge"/>
</dbReference>
<proteinExistence type="predicted"/>
<dbReference type="GO" id="GO:0006281">
    <property type="term" value="P:DNA repair"/>
    <property type="evidence" value="ECO:0007669"/>
    <property type="project" value="UniProtKB-KW"/>
</dbReference>
<dbReference type="GO" id="GO:0005524">
    <property type="term" value="F:ATP binding"/>
    <property type="evidence" value="ECO:0007669"/>
    <property type="project" value="InterPro"/>
</dbReference>